<evidence type="ECO:0000256" key="6">
    <source>
        <dbReference type="ARBA" id="ARBA00032162"/>
    </source>
</evidence>
<protein>
    <recommendedName>
        <fullName evidence="4">GDP-mannose pyrophosphatase</fullName>
    </recommendedName>
    <alternativeName>
        <fullName evidence="6">GDP-mannose hydrolase</fullName>
    </alternativeName>
    <alternativeName>
        <fullName evidence="7">GDPMK</fullName>
    </alternativeName>
</protein>
<dbReference type="GO" id="GO:0019693">
    <property type="term" value="P:ribose phosphate metabolic process"/>
    <property type="evidence" value="ECO:0007669"/>
    <property type="project" value="TreeGrafter"/>
</dbReference>
<gene>
    <name evidence="9" type="ordered locus">CT1365</name>
</gene>
<organism evidence="9 10">
    <name type="scientific">Chlorobaculum tepidum (strain ATCC 49652 / DSM 12025 / NBRC 103806 / TLS)</name>
    <name type="common">Chlorobium tepidum</name>
    <dbReference type="NCBI Taxonomy" id="194439"/>
    <lineage>
        <taxon>Bacteria</taxon>
        <taxon>Pseudomonadati</taxon>
        <taxon>Chlorobiota</taxon>
        <taxon>Chlorobiia</taxon>
        <taxon>Chlorobiales</taxon>
        <taxon>Chlorobiaceae</taxon>
        <taxon>Chlorobaculum</taxon>
    </lineage>
</organism>
<dbReference type="SUPFAM" id="SSF55811">
    <property type="entry name" value="Nudix"/>
    <property type="match status" value="1"/>
</dbReference>
<dbReference type="HOGENOM" id="CLU_062658_8_0_10"/>
<evidence type="ECO:0000313" key="10">
    <source>
        <dbReference type="Proteomes" id="UP000001007"/>
    </source>
</evidence>
<dbReference type="PANTHER" id="PTHR11839">
    <property type="entry name" value="UDP/ADP-SUGAR PYROPHOSPHATASE"/>
    <property type="match status" value="1"/>
</dbReference>
<dbReference type="Pfam" id="PF00293">
    <property type="entry name" value="NUDIX"/>
    <property type="match status" value="1"/>
</dbReference>
<dbReference type="PROSITE" id="PS51462">
    <property type="entry name" value="NUDIX"/>
    <property type="match status" value="1"/>
</dbReference>
<dbReference type="GO" id="GO:0005829">
    <property type="term" value="C:cytosol"/>
    <property type="evidence" value="ECO:0007669"/>
    <property type="project" value="TreeGrafter"/>
</dbReference>
<dbReference type="InterPro" id="IPR015797">
    <property type="entry name" value="NUDIX_hydrolase-like_dom_sf"/>
</dbReference>
<dbReference type="PATRIC" id="fig|194439.7.peg.1242"/>
<comment type="cofactor">
    <cofactor evidence="2">
        <name>Mg(2+)</name>
        <dbReference type="ChEBI" id="CHEBI:18420"/>
    </cofactor>
</comment>
<evidence type="ECO:0000259" key="8">
    <source>
        <dbReference type="PROSITE" id="PS51462"/>
    </source>
</evidence>
<dbReference type="OrthoDB" id="9806150at2"/>
<dbReference type="KEGG" id="cte:CT1365"/>
<dbReference type="GO" id="GO:0006753">
    <property type="term" value="P:nucleoside phosphate metabolic process"/>
    <property type="evidence" value="ECO:0007669"/>
    <property type="project" value="TreeGrafter"/>
</dbReference>
<dbReference type="PROSITE" id="PS00893">
    <property type="entry name" value="NUDIX_BOX"/>
    <property type="match status" value="1"/>
</dbReference>
<comment type="similarity">
    <text evidence="3">Belongs to the Nudix hydrolase family. NudK subfamily.</text>
</comment>
<dbReference type="STRING" id="194439.CT1365"/>
<comment type="catalytic activity">
    <reaction evidence="1">
        <text>GDP-alpha-D-mannose + H2O = alpha-D-mannose 1-phosphate + GMP + 2 H(+)</text>
        <dbReference type="Rhea" id="RHEA:27978"/>
        <dbReference type="ChEBI" id="CHEBI:15377"/>
        <dbReference type="ChEBI" id="CHEBI:15378"/>
        <dbReference type="ChEBI" id="CHEBI:57527"/>
        <dbReference type="ChEBI" id="CHEBI:58115"/>
        <dbReference type="ChEBI" id="CHEBI:58409"/>
    </reaction>
</comment>
<name>Q8KCP8_CHLTE</name>
<evidence type="ECO:0000256" key="2">
    <source>
        <dbReference type="ARBA" id="ARBA00001946"/>
    </source>
</evidence>
<keyword evidence="5" id="KW-0378">Hydrolase</keyword>
<reference evidence="9 10" key="1">
    <citation type="journal article" date="2002" name="Proc. Natl. Acad. Sci. U.S.A.">
        <title>The complete genome sequence of Chlorobium tepidum TLS, a photosynthetic, anaerobic, green-sulfur bacterium.</title>
        <authorList>
            <person name="Eisen J.A."/>
            <person name="Nelson K.E."/>
            <person name="Paulsen I.T."/>
            <person name="Heidelberg J.F."/>
            <person name="Wu M."/>
            <person name="Dodson R.J."/>
            <person name="Deboy R."/>
            <person name="Gwinn M.L."/>
            <person name="Nelson W.C."/>
            <person name="Haft D.H."/>
            <person name="Hickey E.K."/>
            <person name="Peterson J.D."/>
            <person name="Durkin A.S."/>
            <person name="Kolonay J.L."/>
            <person name="Yang F."/>
            <person name="Holt I."/>
            <person name="Umayam L.A."/>
            <person name="Mason T."/>
            <person name="Brenner M."/>
            <person name="Shea T.P."/>
            <person name="Parksey D."/>
            <person name="Nierman W.C."/>
            <person name="Feldblyum T.V."/>
            <person name="Hansen C.L."/>
            <person name="Craven M.B."/>
            <person name="Radune D."/>
            <person name="Vamathevan J."/>
            <person name="Khouri H."/>
            <person name="White O."/>
            <person name="Gruber T.M."/>
            <person name="Ketchum K.A."/>
            <person name="Venter J.C."/>
            <person name="Tettelin H."/>
            <person name="Bryant D.A."/>
            <person name="Fraser C.M."/>
        </authorList>
    </citation>
    <scope>NUCLEOTIDE SEQUENCE [LARGE SCALE GENOMIC DNA]</scope>
    <source>
        <strain evidence="10">ATCC 49652 / DSM 12025 / NBRC 103806 / TLS</strain>
    </source>
</reference>
<dbReference type="CDD" id="cd03424">
    <property type="entry name" value="NUDIX_ADPRase_Nudt5_UGPPase_Nudt14"/>
    <property type="match status" value="1"/>
</dbReference>
<dbReference type="Gene3D" id="3.90.79.10">
    <property type="entry name" value="Nucleoside Triphosphate Pyrophosphohydrolase"/>
    <property type="match status" value="1"/>
</dbReference>
<dbReference type="PANTHER" id="PTHR11839:SF18">
    <property type="entry name" value="NUDIX HYDROLASE DOMAIN-CONTAINING PROTEIN"/>
    <property type="match status" value="1"/>
</dbReference>
<proteinExistence type="inferred from homology"/>
<dbReference type="EMBL" id="AE006470">
    <property type="protein sequence ID" value="AAM72594.1"/>
    <property type="molecule type" value="Genomic_DNA"/>
</dbReference>
<evidence type="ECO:0000256" key="4">
    <source>
        <dbReference type="ARBA" id="ARBA00016377"/>
    </source>
</evidence>
<dbReference type="eggNOG" id="COG0494">
    <property type="taxonomic scope" value="Bacteria"/>
</dbReference>
<keyword evidence="10" id="KW-1185">Reference proteome</keyword>
<dbReference type="InterPro" id="IPR020084">
    <property type="entry name" value="NUDIX_hydrolase_CS"/>
</dbReference>
<sequence length="195" mass="22153">MSRQINNDPGRWEVLESIYLHQRPWLTVRQDRVRLSSGKTIDDYYVQEFPHWVNVLAITEERDVVLIRQYRHGIGEVSWELPAGVLDEGESLLDGAQRELLEETGYSGGTWTPLMELSANPALQNNISYSFLAEGVSLSGTQHLDPTEEITVHLMPLDRLREIVFDGGMIQALHAAPILKYLLQNRWGESVKGEG</sequence>
<dbReference type="GO" id="GO:0016787">
    <property type="term" value="F:hydrolase activity"/>
    <property type="evidence" value="ECO:0007669"/>
    <property type="project" value="UniProtKB-KW"/>
</dbReference>
<accession>Q8KCP8</accession>
<evidence type="ECO:0000313" key="9">
    <source>
        <dbReference type="EMBL" id="AAM72594.1"/>
    </source>
</evidence>
<dbReference type="AlphaFoldDB" id="Q8KCP8"/>
<evidence type="ECO:0000256" key="5">
    <source>
        <dbReference type="ARBA" id="ARBA00022801"/>
    </source>
</evidence>
<feature type="domain" description="Nudix hydrolase" evidence="8">
    <location>
        <begin position="48"/>
        <end position="186"/>
    </location>
</feature>
<evidence type="ECO:0000256" key="1">
    <source>
        <dbReference type="ARBA" id="ARBA00000847"/>
    </source>
</evidence>
<dbReference type="EnsemblBacteria" id="AAM72594">
    <property type="protein sequence ID" value="AAM72594"/>
    <property type="gene ID" value="CT1365"/>
</dbReference>
<dbReference type="InterPro" id="IPR000086">
    <property type="entry name" value="NUDIX_hydrolase_dom"/>
</dbReference>
<evidence type="ECO:0000256" key="7">
    <source>
        <dbReference type="ARBA" id="ARBA00032272"/>
    </source>
</evidence>
<dbReference type="Proteomes" id="UP000001007">
    <property type="component" value="Chromosome"/>
</dbReference>
<dbReference type="RefSeq" id="WP_010933033.1">
    <property type="nucleotide sequence ID" value="NC_002932.3"/>
</dbReference>
<evidence type="ECO:0000256" key="3">
    <source>
        <dbReference type="ARBA" id="ARBA00007275"/>
    </source>
</evidence>